<feature type="region of interest" description="Disordered" evidence="3">
    <location>
        <begin position="255"/>
        <end position="278"/>
    </location>
</feature>
<dbReference type="AlphaFoldDB" id="A0A0D0TCU0"/>
<evidence type="ECO:0000259" key="4">
    <source>
        <dbReference type="Pfam" id="PF25567"/>
    </source>
</evidence>
<dbReference type="InterPro" id="IPR016024">
    <property type="entry name" value="ARM-type_fold"/>
</dbReference>
<reference evidence="5" key="1">
    <citation type="submission" date="2015-01" db="EMBL/GenBank/DDBJ databases">
        <title>The Genome Sequence of Cryptococcus gattii CA1280.</title>
        <authorList>
            <consortium name="The Broad Institute Genomics Platform"/>
            <person name="Cuomo C."/>
            <person name="Litvintseva A."/>
            <person name="Chen Y."/>
            <person name="Heitman J."/>
            <person name="Sun S."/>
            <person name="Springer D."/>
            <person name="Dromer F."/>
            <person name="Young S."/>
            <person name="Zeng Q."/>
            <person name="Gargeya S."/>
            <person name="Abouelleil A."/>
            <person name="Alvarado L."/>
            <person name="Chapman S.B."/>
            <person name="Gainer-Dewar J."/>
            <person name="Goldberg J."/>
            <person name="Griggs A."/>
            <person name="Gujja S."/>
            <person name="Hansen M."/>
            <person name="Howarth C."/>
            <person name="Imamovic A."/>
            <person name="Larimer J."/>
            <person name="Murphy C."/>
            <person name="Naylor J."/>
            <person name="Pearson M."/>
            <person name="Priest M."/>
            <person name="Roberts A."/>
            <person name="Saif S."/>
            <person name="Shea T."/>
            <person name="Sykes S."/>
            <person name="Wortman J."/>
            <person name="Nusbaum C."/>
            <person name="Birren B."/>
        </authorList>
    </citation>
    <scope>NUCLEOTIDE SEQUENCE [LARGE SCALE GENOMIC DNA]</scope>
    <source>
        <strain evidence="5">CA1280</strain>
    </source>
</reference>
<dbReference type="Pfam" id="PF25567">
    <property type="entry name" value="TPR_SYO1"/>
    <property type="match status" value="1"/>
</dbReference>
<evidence type="ECO:0000313" key="5">
    <source>
        <dbReference type="EMBL" id="KIR43997.1"/>
    </source>
</evidence>
<evidence type="ECO:0000256" key="1">
    <source>
        <dbReference type="ARBA" id="ARBA00049983"/>
    </source>
</evidence>
<comment type="similarity">
    <text evidence="1">Belongs to the nuclear import and ribosome assembly adapter family.</text>
</comment>
<protein>
    <recommendedName>
        <fullName evidence="4">SYO1-like TPR repeats domain-containing protein</fullName>
    </recommendedName>
</protein>
<dbReference type="CDD" id="cd13394">
    <property type="entry name" value="Syo1_like"/>
    <property type="match status" value="1"/>
</dbReference>
<dbReference type="GO" id="GO:0051082">
    <property type="term" value="F:unfolded protein binding"/>
    <property type="evidence" value="ECO:0007669"/>
    <property type="project" value="TreeGrafter"/>
</dbReference>
<feature type="compositionally biased region" description="Basic residues" evidence="3">
    <location>
        <begin position="1"/>
        <end position="12"/>
    </location>
</feature>
<proteinExistence type="inferred from homology"/>
<feature type="domain" description="SYO1-like TPR repeats" evidence="4">
    <location>
        <begin position="462"/>
        <end position="735"/>
    </location>
</feature>
<evidence type="ECO:0000256" key="2">
    <source>
        <dbReference type="PROSITE-ProRule" id="PRU00259"/>
    </source>
</evidence>
<feature type="region of interest" description="Disordered" evidence="3">
    <location>
        <begin position="1"/>
        <end position="38"/>
    </location>
</feature>
<dbReference type="InterPro" id="IPR011989">
    <property type="entry name" value="ARM-like"/>
</dbReference>
<accession>A0A0D0TCU0</accession>
<gene>
    <name evidence="5" type="ORF">I312_06801</name>
</gene>
<dbReference type="PANTHER" id="PTHR13347">
    <property type="entry name" value="HEAT REPEAT-CONTAINING PROTEIN 3"/>
    <property type="match status" value="1"/>
</dbReference>
<feature type="compositionally biased region" description="Basic and acidic residues" evidence="3">
    <location>
        <begin position="255"/>
        <end position="264"/>
    </location>
</feature>
<feature type="repeat" description="ARM" evidence="2">
    <location>
        <begin position="82"/>
        <end position="110"/>
    </location>
</feature>
<dbReference type="InterPro" id="IPR057990">
    <property type="entry name" value="TPR_SYO1"/>
</dbReference>
<organism evidence="5">
    <name type="scientific">Cryptococcus bacillisporus CA1280</name>
    <dbReference type="NCBI Taxonomy" id="1296109"/>
    <lineage>
        <taxon>Eukaryota</taxon>
        <taxon>Fungi</taxon>
        <taxon>Dikarya</taxon>
        <taxon>Basidiomycota</taxon>
        <taxon>Agaricomycotina</taxon>
        <taxon>Tremellomycetes</taxon>
        <taxon>Tremellales</taxon>
        <taxon>Cryptococcaceae</taxon>
        <taxon>Cryptococcus</taxon>
        <taxon>Cryptococcus gattii species complex</taxon>
    </lineage>
</organism>
<dbReference type="HOGENOM" id="CLU_016860_0_0_1"/>
<dbReference type="PANTHER" id="PTHR13347:SF1">
    <property type="entry name" value="HEAT REPEAT-CONTAINING PROTEIN 3"/>
    <property type="match status" value="1"/>
</dbReference>
<dbReference type="GO" id="GO:0006606">
    <property type="term" value="P:protein import into nucleus"/>
    <property type="evidence" value="ECO:0007669"/>
    <property type="project" value="TreeGrafter"/>
</dbReference>
<sequence length="737" mass="80112">MGKAQVKKKTQGWRHNPVRVPDSHLGSGKAEGRADPQKEKQMLPILNKLKSPEYADRTWACAAISNLIQNDAATRRLFQGKNVVGELIERLSDSVDEVVVEASGALRNLAIDGGRELCGEMANKGIISHLGVLIGKISNTITSVLSTETMNSDDNLQARKHLLSLSENVILLLWCLAEASPKTLANVNAMGCEGLLIMILEAREKLGLGVSLAAAQTLFALSQDNFPFRKSLIIHPTALESLITIAQEDHIPAENAQKAKEASRKSKSNKAVAEPAAEADDLPDGRALLRRVLACGILRNIIRVGSRADEKVGINALTASTILPLINGLLDVKLEDVCTRVDKLVKEIPSDVKILDRNAKTDHKSISEVALERIERNLSTIVAALEVLTNICAGLEDEEDIAAETLEEGGAAAEVEIEEDVDAAMDEDEIDDEGLISMGREPGAELEMETFDSGVKLNPGATLSHLLTNLHLPERLTLLSCPVSLSFPPASTVPSIHPPTTSILSILHLHALEAMNNLLLTAVASISAADRSAAAQIVASVPVQGLWDSLFAIIQLIGSEPQALQMKGQEMRMEVLEMTLGCVWGTIKINPSVVNVQEQQVQILMDSINVVKDEITKTRVVETLSTIAMRESISNAENQSISQHLVQGLTSTSPSPSAEMLVSLLNAVIDIYSDETRSYDSVFVENCYLQVLSGIVGKVRAEVKKIDKRRERNLRTRGDEVYENLVAFIKYRRSLQK</sequence>
<dbReference type="SUPFAM" id="SSF48371">
    <property type="entry name" value="ARM repeat"/>
    <property type="match status" value="1"/>
</dbReference>
<dbReference type="OrthoDB" id="288703at2759"/>
<dbReference type="Gene3D" id="1.25.10.10">
    <property type="entry name" value="Leucine-rich Repeat Variant"/>
    <property type="match status" value="1"/>
</dbReference>
<dbReference type="EMBL" id="KN848037">
    <property type="protein sequence ID" value="KIR43997.1"/>
    <property type="molecule type" value="Genomic_DNA"/>
</dbReference>
<evidence type="ECO:0000256" key="3">
    <source>
        <dbReference type="SAM" id="MobiDB-lite"/>
    </source>
</evidence>
<dbReference type="InterPro" id="IPR052616">
    <property type="entry name" value="SYO1-like"/>
</dbReference>
<dbReference type="GO" id="GO:0042273">
    <property type="term" value="P:ribosomal large subunit biogenesis"/>
    <property type="evidence" value="ECO:0007669"/>
    <property type="project" value="TreeGrafter"/>
</dbReference>
<dbReference type="PROSITE" id="PS50176">
    <property type="entry name" value="ARM_REPEAT"/>
    <property type="match status" value="1"/>
</dbReference>
<name>A0A0D0TCU0_CRYGA</name>
<dbReference type="InterPro" id="IPR000225">
    <property type="entry name" value="Armadillo"/>
</dbReference>